<dbReference type="STRING" id="931626.Awo_c29370"/>
<dbReference type="eggNOG" id="COG2378">
    <property type="taxonomic scope" value="Bacteria"/>
</dbReference>
<dbReference type="RefSeq" id="WP_014357268.1">
    <property type="nucleotide sequence ID" value="NC_016894.1"/>
</dbReference>
<evidence type="ECO:0000313" key="4">
    <source>
        <dbReference type="Proteomes" id="UP000007177"/>
    </source>
</evidence>
<reference evidence="4" key="1">
    <citation type="submission" date="2011-07" db="EMBL/GenBank/DDBJ databases">
        <title>Complete genome sequence of Acetobacterium woodii.</title>
        <authorList>
            <person name="Poehlein A."/>
            <person name="Schmidt S."/>
            <person name="Kaster A.-K."/>
            <person name="Goenrich M."/>
            <person name="Vollmers J."/>
            <person name="Thuermer A."/>
            <person name="Gottschalk G."/>
            <person name="Thauer R.K."/>
            <person name="Daniel R."/>
            <person name="Mueller V."/>
        </authorList>
    </citation>
    <scope>NUCLEOTIDE SEQUENCE [LARGE SCALE GENOMIC DNA]</scope>
    <source>
        <strain evidence="4">ATCC 29683 / DSM 1030 / JCM 2381 / KCTC 1655 / WB1</strain>
    </source>
</reference>
<reference evidence="3 4" key="2">
    <citation type="journal article" date="2012" name="PLoS ONE">
        <title>An ancient pathway combining carbon dioxide fixation with the generation and utilization of a sodium ion gradient for ATP synthesis.</title>
        <authorList>
            <person name="Poehlein A."/>
            <person name="Schmidt S."/>
            <person name="Kaster A.K."/>
            <person name="Goenrich M."/>
            <person name="Vollmers J."/>
            <person name="Thurmer A."/>
            <person name="Bertsch J."/>
            <person name="Schuchmann K."/>
            <person name="Voigt B."/>
            <person name="Hecker M."/>
            <person name="Daniel R."/>
            <person name="Thauer R.K."/>
            <person name="Gottschalk G."/>
            <person name="Muller V."/>
        </authorList>
    </citation>
    <scope>NUCLEOTIDE SEQUENCE [LARGE SCALE GENOMIC DNA]</scope>
    <source>
        <strain evidence="4">ATCC 29683 / DSM 1030 / JCM 2381 / KCTC 1655 / WB1</strain>
    </source>
</reference>
<dbReference type="InterPro" id="IPR051534">
    <property type="entry name" value="CBASS_pafABC_assoc_protein"/>
</dbReference>
<evidence type="ECO:0000313" key="3">
    <source>
        <dbReference type="EMBL" id="AFA49671.1"/>
    </source>
</evidence>
<dbReference type="KEGG" id="awo:Awo_c29370"/>
<dbReference type="HOGENOM" id="CLU_053686_0_0_9"/>
<dbReference type="PANTHER" id="PTHR34580:SF1">
    <property type="entry name" value="PROTEIN PAFC"/>
    <property type="match status" value="1"/>
</dbReference>
<protein>
    <submittedName>
        <fullName evidence="3">Uncharacterized protein</fullName>
    </submittedName>
</protein>
<dbReference type="PROSITE" id="PS52050">
    <property type="entry name" value="WYL"/>
    <property type="match status" value="1"/>
</dbReference>
<dbReference type="InterPro" id="IPR026881">
    <property type="entry name" value="WYL_dom"/>
</dbReference>
<accession>H6LHG1</accession>
<proteinExistence type="predicted"/>
<gene>
    <name evidence="3" type="ordered locus">Awo_c29370</name>
</gene>
<dbReference type="InterPro" id="IPR057727">
    <property type="entry name" value="WCX_dom"/>
</dbReference>
<organism evidence="3 4">
    <name type="scientific">Acetobacterium woodii (strain ATCC 29683 / DSM 1030 / JCM 2381 / KCTC 1655 / WB1)</name>
    <dbReference type="NCBI Taxonomy" id="931626"/>
    <lineage>
        <taxon>Bacteria</taxon>
        <taxon>Bacillati</taxon>
        <taxon>Bacillota</taxon>
        <taxon>Clostridia</taxon>
        <taxon>Eubacteriales</taxon>
        <taxon>Eubacteriaceae</taxon>
        <taxon>Acetobacterium</taxon>
    </lineage>
</organism>
<feature type="domain" description="WCX" evidence="2">
    <location>
        <begin position="259"/>
        <end position="330"/>
    </location>
</feature>
<dbReference type="AlphaFoldDB" id="H6LHG1"/>
<name>H6LHG1_ACEWD</name>
<keyword evidence="4" id="KW-1185">Reference proteome</keyword>
<feature type="domain" description="WYL" evidence="1">
    <location>
        <begin position="144"/>
        <end position="218"/>
    </location>
</feature>
<evidence type="ECO:0000259" key="1">
    <source>
        <dbReference type="Pfam" id="PF13280"/>
    </source>
</evidence>
<dbReference type="OrthoDB" id="9772503at2"/>
<dbReference type="Pfam" id="PF25583">
    <property type="entry name" value="WCX"/>
    <property type="match status" value="1"/>
</dbReference>
<dbReference type="EMBL" id="CP002987">
    <property type="protein sequence ID" value="AFA49671.1"/>
    <property type="molecule type" value="Genomic_DNA"/>
</dbReference>
<dbReference type="Pfam" id="PF13280">
    <property type="entry name" value="WYL"/>
    <property type="match status" value="1"/>
</dbReference>
<dbReference type="Proteomes" id="UP000007177">
    <property type="component" value="Chromosome"/>
</dbReference>
<dbReference type="PANTHER" id="PTHR34580">
    <property type="match status" value="1"/>
</dbReference>
<sequence length="341" mass="40198">MANTKMKILRVLDILKETDEHHPITANEICHKLETYGIEAERKSVSRDINVLMEYFNNDSDYGYEIVLCEDNRKGYYMCSRLFEDWELKILIDAVWQARFLTAKKSESLANRLGSLASTESRKVLQNVTPVKSYIKTTKPKISEHIDMLLLAIRKGRKVEFQYQYTDTNMEKQLRFEGKVYLFNPYALKWRGDRYYLIGNYDKYDNLSFYRLDRIYNLAITDSRVKPVREIVGDNSANKIEAYVSKCMYNFGGENIHPVLRVKAEMVDEIIDYFGEDIQFKKQEDNYFDVRVSVNDGDGLYFWLLQYAEKVKVISPKSVRNELLKRVHAIIKNYDENESTN</sequence>
<evidence type="ECO:0000259" key="2">
    <source>
        <dbReference type="Pfam" id="PF25583"/>
    </source>
</evidence>